<evidence type="ECO:0000256" key="6">
    <source>
        <dbReference type="ARBA" id="ARBA00022664"/>
    </source>
</evidence>
<dbReference type="AlphaFoldDB" id="A0A836FH85"/>
<evidence type="ECO:0000256" key="13">
    <source>
        <dbReference type="ARBA" id="ARBA00058627"/>
    </source>
</evidence>
<comment type="similarity">
    <text evidence="5">Belongs to the lariat debranching enzyme family.</text>
</comment>
<dbReference type="InterPro" id="IPR004843">
    <property type="entry name" value="Calcineurin-like_PHP"/>
</dbReference>
<dbReference type="InterPro" id="IPR037663">
    <property type="entry name" value="Mosmo"/>
</dbReference>
<dbReference type="GO" id="GO:0005634">
    <property type="term" value="C:nucleus"/>
    <property type="evidence" value="ECO:0007669"/>
    <property type="project" value="UniProtKB-SubCell"/>
</dbReference>
<feature type="non-terminal residue" evidence="17">
    <location>
        <position position="715"/>
    </location>
</feature>
<keyword evidence="12" id="KW-0539">Nucleus</keyword>
<evidence type="ECO:0000256" key="8">
    <source>
        <dbReference type="ARBA" id="ARBA00022801"/>
    </source>
</evidence>
<feature type="transmembrane region" description="Helical" evidence="15">
    <location>
        <begin position="552"/>
        <end position="573"/>
    </location>
</feature>
<name>A0A836FH85_9HYME</name>
<keyword evidence="7" id="KW-0479">Metal-binding</keyword>
<dbReference type="CDD" id="cd00844">
    <property type="entry name" value="MPP_Dbr1_N"/>
    <property type="match status" value="1"/>
</dbReference>
<evidence type="ECO:0000256" key="15">
    <source>
        <dbReference type="SAM" id="Phobius"/>
    </source>
</evidence>
<evidence type="ECO:0000256" key="14">
    <source>
        <dbReference type="SAM" id="MobiDB-lite"/>
    </source>
</evidence>
<comment type="function">
    <text evidence="13">Cleaves the 2'-5' phosphodiester linkage at the branch point of lariat intron pre-mRNAs after splicing and converts them into linear molecules that are subsequently degraded. It thereby facilitates ribonucleotide turnover.</text>
</comment>
<feature type="transmembrane region" description="Helical" evidence="15">
    <location>
        <begin position="648"/>
        <end position="668"/>
    </location>
</feature>
<evidence type="ECO:0000256" key="2">
    <source>
        <dbReference type="ARBA" id="ARBA00001947"/>
    </source>
</evidence>
<keyword evidence="9" id="KW-0862">Zinc</keyword>
<organism evidence="17 18">
    <name type="scientific">Acromyrmex heyeri</name>
    <dbReference type="NCBI Taxonomy" id="230685"/>
    <lineage>
        <taxon>Eukaryota</taxon>
        <taxon>Metazoa</taxon>
        <taxon>Ecdysozoa</taxon>
        <taxon>Arthropoda</taxon>
        <taxon>Hexapoda</taxon>
        <taxon>Insecta</taxon>
        <taxon>Pterygota</taxon>
        <taxon>Neoptera</taxon>
        <taxon>Endopterygota</taxon>
        <taxon>Hymenoptera</taxon>
        <taxon>Apocrita</taxon>
        <taxon>Aculeata</taxon>
        <taxon>Formicoidea</taxon>
        <taxon>Formicidae</taxon>
        <taxon>Myrmicinae</taxon>
        <taxon>Acromyrmex</taxon>
    </lineage>
</organism>
<reference evidence="17 18" key="1">
    <citation type="submission" date="2020-02" db="EMBL/GenBank/DDBJ databases">
        <title>Relaxed selection underlies rapid genomic changes in the transitions from sociality to social parasitism in ants.</title>
        <authorList>
            <person name="Bi X."/>
        </authorList>
    </citation>
    <scope>NUCLEOTIDE SEQUENCE [LARGE SCALE GENOMIC DNA]</scope>
    <source>
        <strain evidence="17">BGI-DK2014b</strain>
        <tissue evidence="17">Whole body</tissue>
    </source>
</reference>
<sequence length="715" mass="81144">MRIAVEGCAHGELDIIYETIQEIEKIDGRKIDLLICCGDFQAARNLNDLKCMAISDKYKDMCTFYKYYSGEKKAPILTIFIGGNHEASNYLQELPYGGWVAPNIYYLGYAGVVQVAGIRIAGLSGIYKSRHWMQGHYEKPPYTDSTIRSVYHIRNIEVFRLKQLSGKIDIFLSHDWPAGVTKYGDEDILLKQKPFFKDDIESNTLGSPPCMELLERLYPSYWFSAHLHCKFAALVPEKGGARVTKFLALDKCLPKRKFLQVLEVRSQEDGPIQLNYDLEWLTILHLTNHLLSIKSSIHYMPGQYGGGRWTYTPTAKEKQIVYEKFGSNLRIPLNFTRTVKPYDPCDINTRIEWPRLLINDQTTRFCKMLGIDDPSALLQIITNTTMDNSRSSELSMETSGEYTSESMDISFDEESVFSSTFEENSTHKYFVDNSPTNFSPKSDGDDSDNGDMSKSTLDGTVNSSNTETTTEIADSASMDDSSEQTGCVQTEPNCKKFKRRNYSVYSSTVSTQSRRTSCLRVLYAPKRWWQLAYAPNNVPILCHLTARKMDKLTIISVILFFLADISAIISISMPDWIITDVGGDTRLGLMWSCMTLYNRPQVCFKSQLESEWMMALVCIFIGCILITATVILLILSHWDRTVIPFARWVGFSAMILFCNAAVIFPMGFHINEIGGQPYQLPNSHQVGIAYILFVLALWITVISELFAGKVCLPHF</sequence>
<dbReference type="Gene3D" id="3.60.21.10">
    <property type="match status" value="1"/>
</dbReference>
<evidence type="ECO:0000256" key="3">
    <source>
        <dbReference type="ARBA" id="ARBA00001954"/>
    </source>
</evidence>
<comment type="caution">
    <text evidence="17">The sequence shown here is derived from an EMBL/GenBank/DDBJ whole genome shotgun (WGS) entry which is preliminary data.</text>
</comment>
<dbReference type="Pfam" id="PF05011">
    <property type="entry name" value="DBR1"/>
    <property type="match status" value="1"/>
</dbReference>
<keyword evidence="10" id="KW-0408">Iron</keyword>
<dbReference type="Proteomes" id="UP000670152">
    <property type="component" value="Unassembled WGS sequence"/>
</dbReference>
<dbReference type="PANTHER" id="PTHR12849">
    <property type="entry name" value="RNA LARIAT DEBRANCHING ENZYME"/>
    <property type="match status" value="1"/>
</dbReference>
<keyword evidence="15" id="KW-0812">Transmembrane</keyword>
<evidence type="ECO:0000313" key="18">
    <source>
        <dbReference type="Proteomes" id="UP000670152"/>
    </source>
</evidence>
<evidence type="ECO:0000259" key="16">
    <source>
        <dbReference type="SMART" id="SM01124"/>
    </source>
</evidence>
<feature type="transmembrane region" description="Helical" evidence="15">
    <location>
        <begin position="612"/>
        <end position="636"/>
    </location>
</feature>
<dbReference type="GO" id="GO:0000398">
    <property type="term" value="P:mRNA splicing, via spliceosome"/>
    <property type="evidence" value="ECO:0007669"/>
    <property type="project" value="TreeGrafter"/>
</dbReference>
<comment type="cofactor">
    <cofactor evidence="3">
        <name>Fe(2+)</name>
        <dbReference type="ChEBI" id="CHEBI:29033"/>
    </cofactor>
</comment>
<evidence type="ECO:0000313" key="17">
    <source>
        <dbReference type="EMBL" id="KAG5333856.1"/>
    </source>
</evidence>
<comment type="cofactor">
    <cofactor evidence="1">
        <name>Mn(2+)</name>
        <dbReference type="ChEBI" id="CHEBI:29035"/>
    </cofactor>
</comment>
<dbReference type="GO" id="GO:0046872">
    <property type="term" value="F:metal ion binding"/>
    <property type="evidence" value="ECO:0007669"/>
    <property type="project" value="UniProtKB-KW"/>
</dbReference>
<keyword evidence="6" id="KW-0507">mRNA processing</keyword>
<dbReference type="GO" id="GO:0008419">
    <property type="term" value="F:RNA lariat debranching enzyme activity"/>
    <property type="evidence" value="ECO:0007669"/>
    <property type="project" value="TreeGrafter"/>
</dbReference>
<evidence type="ECO:0000256" key="1">
    <source>
        <dbReference type="ARBA" id="ARBA00001936"/>
    </source>
</evidence>
<keyword evidence="8" id="KW-0378">Hydrolase</keyword>
<comment type="subcellular location">
    <subcellularLocation>
        <location evidence="4">Nucleus</location>
    </subcellularLocation>
</comment>
<evidence type="ECO:0000256" key="12">
    <source>
        <dbReference type="ARBA" id="ARBA00023242"/>
    </source>
</evidence>
<feature type="domain" description="Lariat debranching enzyme C-terminal" evidence="16">
    <location>
        <begin position="235"/>
        <end position="375"/>
    </location>
</feature>
<evidence type="ECO:0000256" key="5">
    <source>
        <dbReference type="ARBA" id="ARBA00006045"/>
    </source>
</evidence>
<keyword evidence="18" id="KW-1185">Reference proteome</keyword>
<feature type="region of interest" description="Disordered" evidence="14">
    <location>
        <begin position="429"/>
        <end position="488"/>
    </location>
</feature>
<feature type="compositionally biased region" description="Low complexity" evidence="14">
    <location>
        <begin position="462"/>
        <end position="471"/>
    </location>
</feature>
<evidence type="ECO:0000256" key="7">
    <source>
        <dbReference type="ARBA" id="ARBA00022723"/>
    </source>
</evidence>
<keyword evidence="15" id="KW-1133">Transmembrane helix</keyword>
<dbReference type="InterPro" id="IPR029052">
    <property type="entry name" value="Metallo-depent_PP-like"/>
</dbReference>
<accession>A0A836FH85</accession>
<dbReference type="Pfam" id="PF18800">
    <property type="entry name" value="Atthog"/>
    <property type="match status" value="1"/>
</dbReference>
<dbReference type="InterPro" id="IPR041816">
    <property type="entry name" value="Dbr1_N"/>
</dbReference>
<feature type="transmembrane region" description="Helical" evidence="15">
    <location>
        <begin position="688"/>
        <end position="707"/>
    </location>
</feature>
<evidence type="ECO:0000256" key="9">
    <source>
        <dbReference type="ARBA" id="ARBA00022833"/>
    </source>
</evidence>
<dbReference type="FunFam" id="3.60.21.10:FF:000035">
    <property type="entry name" value="Lariat debranching enzyme"/>
    <property type="match status" value="1"/>
</dbReference>
<dbReference type="Pfam" id="PF00149">
    <property type="entry name" value="Metallophos"/>
    <property type="match status" value="1"/>
</dbReference>
<evidence type="ECO:0000256" key="10">
    <source>
        <dbReference type="ARBA" id="ARBA00023004"/>
    </source>
</evidence>
<comment type="cofactor">
    <cofactor evidence="2">
        <name>Zn(2+)</name>
        <dbReference type="ChEBI" id="CHEBI:29105"/>
    </cofactor>
</comment>
<dbReference type="OrthoDB" id="407609at2759"/>
<dbReference type="EMBL" id="JAANIB010004660">
    <property type="protein sequence ID" value="KAG5333856.1"/>
    <property type="molecule type" value="Genomic_DNA"/>
</dbReference>
<dbReference type="InterPro" id="IPR007708">
    <property type="entry name" value="DBR1_C"/>
</dbReference>
<evidence type="ECO:0000256" key="11">
    <source>
        <dbReference type="ARBA" id="ARBA00023211"/>
    </source>
</evidence>
<dbReference type="PANTHER" id="PTHR12849:SF0">
    <property type="entry name" value="LARIAT DEBRANCHING ENZYME"/>
    <property type="match status" value="1"/>
</dbReference>
<dbReference type="SMART" id="SM01124">
    <property type="entry name" value="DBR1"/>
    <property type="match status" value="1"/>
</dbReference>
<evidence type="ECO:0000256" key="4">
    <source>
        <dbReference type="ARBA" id="ARBA00004123"/>
    </source>
</evidence>
<proteinExistence type="inferred from homology"/>
<keyword evidence="15" id="KW-0472">Membrane</keyword>
<dbReference type="SUPFAM" id="SSF56300">
    <property type="entry name" value="Metallo-dependent phosphatases"/>
    <property type="match status" value="1"/>
</dbReference>
<keyword evidence="11" id="KW-0464">Manganese</keyword>
<gene>
    <name evidence="17" type="primary">Ldbr</name>
    <name evidence="17" type="ORF">G6Z77_0006550</name>
</gene>
<protein>
    <submittedName>
        <fullName evidence="17">DBR1 enzyme</fullName>
    </submittedName>
</protein>
<feature type="non-terminal residue" evidence="17">
    <location>
        <position position="1"/>
    </location>
</feature>